<keyword evidence="1" id="KW-0812">Transmembrane</keyword>
<dbReference type="VEuPathDB" id="VectorBase:GBRI002261"/>
<protein>
    <submittedName>
        <fullName evidence="2">Uncharacterized protein</fullName>
    </submittedName>
</protein>
<evidence type="ECO:0000256" key="1">
    <source>
        <dbReference type="SAM" id="Phobius"/>
    </source>
</evidence>
<evidence type="ECO:0000313" key="2">
    <source>
        <dbReference type="EnsemblMetazoa" id="GBRI002261-PA"/>
    </source>
</evidence>
<sequence length="108" mass="12625">MRVLAMPVFFNSGVVSAFLTPAMRHKTAWNGIFAMARSHLTMLLWYTAPDIFIYYFLIANQFLRLRNAWCQDQQPPHYCLWSSNPIRVHYHMVSCSLVVYPSPDVEIL</sequence>
<evidence type="ECO:0000313" key="3">
    <source>
        <dbReference type="Proteomes" id="UP000091820"/>
    </source>
</evidence>
<accession>A0A1A9W0U5</accession>
<dbReference type="Proteomes" id="UP000091820">
    <property type="component" value="Unassembled WGS sequence"/>
</dbReference>
<feature type="transmembrane region" description="Helical" evidence="1">
    <location>
        <begin position="40"/>
        <end position="58"/>
    </location>
</feature>
<reference evidence="3" key="1">
    <citation type="submission" date="2014-03" db="EMBL/GenBank/DDBJ databases">
        <authorList>
            <person name="Aksoy S."/>
            <person name="Warren W."/>
            <person name="Wilson R.K."/>
        </authorList>
    </citation>
    <scope>NUCLEOTIDE SEQUENCE [LARGE SCALE GENOMIC DNA]</scope>
    <source>
        <strain evidence="3">IAEA</strain>
    </source>
</reference>
<dbReference type="AlphaFoldDB" id="A0A1A9W0U5"/>
<dbReference type="EnsemblMetazoa" id="GBRI002261-RA">
    <property type="protein sequence ID" value="GBRI002261-PA"/>
    <property type="gene ID" value="GBRI002261"/>
</dbReference>
<name>A0A1A9W0U5_9MUSC</name>
<keyword evidence="3" id="KW-1185">Reference proteome</keyword>
<proteinExistence type="predicted"/>
<keyword evidence="1" id="KW-1133">Transmembrane helix</keyword>
<reference evidence="2" key="2">
    <citation type="submission" date="2020-05" db="UniProtKB">
        <authorList>
            <consortium name="EnsemblMetazoa"/>
        </authorList>
    </citation>
    <scope>IDENTIFICATION</scope>
    <source>
        <strain evidence="2">IAEA</strain>
    </source>
</reference>
<keyword evidence="1" id="KW-0472">Membrane</keyword>
<organism evidence="2 3">
    <name type="scientific">Glossina brevipalpis</name>
    <dbReference type="NCBI Taxonomy" id="37001"/>
    <lineage>
        <taxon>Eukaryota</taxon>
        <taxon>Metazoa</taxon>
        <taxon>Ecdysozoa</taxon>
        <taxon>Arthropoda</taxon>
        <taxon>Hexapoda</taxon>
        <taxon>Insecta</taxon>
        <taxon>Pterygota</taxon>
        <taxon>Neoptera</taxon>
        <taxon>Endopterygota</taxon>
        <taxon>Diptera</taxon>
        <taxon>Brachycera</taxon>
        <taxon>Muscomorpha</taxon>
        <taxon>Hippoboscoidea</taxon>
        <taxon>Glossinidae</taxon>
        <taxon>Glossina</taxon>
    </lineage>
</organism>